<evidence type="ECO:0000256" key="8">
    <source>
        <dbReference type="SAM" id="Phobius"/>
    </source>
</evidence>
<dbReference type="GO" id="GO:0015031">
    <property type="term" value="P:protein transport"/>
    <property type="evidence" value="ECO:0007669"/>
    <property type="project" value="UniProtKB-KW"/>
</dbReference>
<reference evidence="9 10" key="1">
    <citation type="submission" date="2020-07" db="EMBL/GenBank/DDBJ databases">
        <authorList>
            <person name="Feng X."/>
        </authorList>
    </citation>
    <scope>NUCLEOTIDE SEQUENCE [LARGE SCALE GENOMIC DNA]</scope>
    <source>
        <strain evidence="9 10">JCM14086</strain>
    </source>
</reference>
<dbReference type="PANTHER" id="PTHR30558">
    <property type="entry name" value="EXBD MEMBRANE COMPONENT OF PMF-DRIVEN MACROMOLECULE IMPORT SYSTEM"/>
    <property type="match status" value="1"/>
</dbReference>
<dbReference type="GO" id="GO:0005886">
    <property type="term" value="C:plasma membrane"/>
    <property type="evidence" value="ECO:0007669"/>
    <property type="project" value="UniProtKB-SubCell"/>
</dbReference>
<comment type="caution">
    <text evidence="9">The sequence shown here is derived from an EMBL/GenBank/DDBJ whole genome shotgun (WGS) entry which is preliminary data.</text>
</comment>
<accession>A0A7X1E485</accession>
<evidence type="ECO:0000256" key="6">
    <source>
        <dbReference type="ARBA" id="ARBA00023136"/>
    </source>
</evidence>
<evidence type="ECO:0000256" key="3">
    <source>
        <dbReference type="ARBA" id="ARBA00022475"/>
    </source>
</evidence>
<evidence type="ECO:0000256" key="7">
    <source>
        <dbReference type="RuleBase" id="RU003879"/>
    </source>
</evidence>
<dbReference type="InterPro" id="IPR003400">
    <property type="entry name" value="ExbD"/>
</dbReference>
<keyword evidence="4 7" id="KW-0812">Transmembrane</keyword>
<dbReference type="PANTHER" id="PTHR30558:SF3">
    <property type="entry name" value="BIOPOLYMER TRANSPORT PROTEIN EXBD-RELATED"/>
    <property type="match status" value="1"/>
</dbReference>
<proteinExistence type="inferred from homology"/>
<evidence type="ECO:0000256" key="2">
    <source>
        <dbReference type="ARBA" id="ARBA00005811"/>
    </source>
</evidence>
<keyword evidence="6 8" id="KW-0472">Membrane</keyword>
<dbReference type="RefSeq" id="WP_185692571.1">
    <property type="nucleotide sequence ID" value="NZ_JACHVA010000078.1"/>
</dbReference>
<protein>
    <submittedName>
        <fullName evidence="9">Biopolymer transporter ExbD</fullName>
    </submittedName>
</protein>
<evidence type="ECO:0000313" key="9">
    <source>
        <dbReference type="EMBL" id="MBC2601866.1"/>
    </source>
</evidence>
<evidence type="ECO:0000313" key="10">
    <source>
        <dbReference type="Proteomes" id="UP000525652"/>
    </source>
</evidence>
<dbReference type="EMBL" id="JACHVA010000078">
    <property type="protein sequence ID" value="MBC2601866.1"/>
    <property type="molecule type" value="Genomic_DNA"/>
</dbReference>
<keyword evidence="10" id="KW-1185">Reference proteome</keyword>
<keyword evidence="7" id="KW-0653">Protein transport</keyword>
<keyword evidence="3" id="KW-1003">Cell membrane</keyword>
<feature type="transmembrane region" description="Helical" evidence="8">
    <location>
        <begin position="12"/>
        <end position="32"/>
    </location>
</feature>
<keyword evidence="5 8" id="KW-1133">Transmembrane helix</keyword>
<evidence type="ECO:0000256" key="4">
    <source>
        <dbReference type="ARBA" id="ARBA00022692"/>
    </source>
</evidence>
<dbReference type="Pfam" id="PF02472">
    <property type="entry name" value="ExbD"/>
    <property type="match status" value="1"/>
</dbReference>
<evidence type="ECO:0000256" key="5">
    <source>
        <dbReference type="ARBA" id="ARBA00022989"/>
    </source>
</evidence>
<organism evidence="9 10">
    <name type="scientific">Puniceicoccus vermicola</name>
    <dbReference type="NCBI Taxonomy" id="388746"/>
    <lineage>
        <taxon>Bacteria</taxon>
        <taxon>Pseudomonadati</taxon>
        <taxon>Verrucomicrobiota</taxon>
        <taxon>Opitutia</taxon>
        <taxon>Puniceicoccales</taxon>
        <taxon>Puniceicoccaceae</taxon>
        <taxon>Puniceicoccus</taxon>
    </lineage>
</organism>
<evidence type="ECO:0000256" key="1">
    <source>
        <dbReference type="ARBA" id="ARBA00004162"/>
    </source>
</evidence>
<dbReference type="Gene3D" id="3.30.420.270">
    <property type="match status" value="1"/>
</dbReference>
<name>A0A7X1E485_9BACT</name>
<sequence>MGGDRYGEDEDVALSMSPLIDCVFLLLIFFLVTTMLKKDRKEVEHLNLPISRSSLEVPPDDTVVAIAIDAEGEVYWEGEPVTVSVLLDELRYLEQEDPDRRIRLDTDELTPFYRFVEVLDALSFRNLRNVGVRTYHEKYD</sequence>
<dbReference type="Proteomes" id="UP000525652">
    <property type="component" value="Unassembled WGS sequence"/>
</dbReference>
<comment type="subcellular location">
    <subcellularLocation>
        <location evidence="1">Cell membrane</location>
        <topology evidence="1">Single-pass membrane protein</topology>
    </subcellularLocation>
    <subcellularLocation>
        <location evidence="7">Cell membrane</location>
        <topology evidence="7">Single-pass type II membrane protein</topology>
    </subcellularLocation>
</comment>
<gene>
    <name evidence="9" type="ORF">H5P30_08750</name>
</gene>
<dbReference type="AlphaFoldDB" id="A0A7X1E485"/>
<comment type="similarity">
    <text evidence="2 7">Belongs to the ExbD/TolR family.</text>
</comment>
<keyword evidence="7" id="KW-0813">Transport</keyword>
<dbReference type="GO" id="GO:0022857">
    <property type="term" value="F:transmembrane transporter activity"/>
    <property type="evidence" value="ECO:0007669"/>
    <property type="project" value="InterPro"/>
</dbReference>